<dbReference type="InterPro" id="IPR027409">
    <property type="entry name" value="GroEL-like_apical_dom_sf"/>
</dbReference>
<name>A0A1R2CG45_9CILI</name>
<organism evidence="6 7">
    <name type="scientific">Stentor coeruleus</name>
    <dbReference type="NCBI Taxonomy" id="5963"/>
    <lineage>
        <taxon>Eukaryota</taxon>
        <taxon>Sar</taxon>
        <taxon>Alveolata</taxon>
        <taxon>Ciliophora</taxon>
        <taxon>Postciliodesmatophora</taxon>
        <taxon>Heterotrichea</taxon>
        <taxon>Heterotrichida</taxon>
        <taxon>Stentoridae</taxon>
        <taxon>Stentor</taxon>
    </lineage>
</organism>
<evidence type="ECO:0000256" key="5">
    <source>
        <dbReference type="RuleBase" id="RU000418"/>
    </source>
</evidence>
<comment type="caution">
    <text evidence="6">The sequence shown here is derived from an EMBL/GenBank/DDBJ whole genome shotgun (WGS) entry which is preliminary data.</text>
</comment>
<dbReference type="NCBIfam" id="NF009487">
    <property type="entry name" value="PRK12849.1"/>
    <property type="match status" value="1"/>
</dbReference>
<dbReference type="Gene3D" id="3.50.7.10">
    <property type="entry name" value="GroEL"/>
    <property type="match status" value="1"/>
</dbReference>
<dbReference type="Gene3D" id="3.30.260.10">
    <property type="entry name" value="TCP-1-like chaperonin intermediate domain"/>
    <property type="match status" value="1"/>
</dbReference>
<gene>
    <name evidence="6" type="ORF">SteCoe_10213</name>
</gene>
<comment type="function">
    <text evidence="4">Molecular chaperone; assists the folding of proteins upon ATP hydrolysis. Known to play a role, in vitro, in the folding of actin and tubulin.</text>
</comment>
<dbReference type="SUPFAM" id="SSF52029">
    <property type="entry name" value="GroEL apical domain-like"/>
    <property type="match status" value="1"/>
</dbReference>
<dbReference type="InterPro" id="IPR002423">
    <property type="entry name" value="Cpn60/GroEL/TCP-1"/>
</dbReference>
<dbReference type="Proteomes" id="UP000187209">
    <property type="component" value="Unassembled WGS sequence"/>
</dbReference>
<dbReference type="InterPro" id="IPR027413">
    <property type="entry name" value="GROEL-like_equatorial_sf"/>
</dbReference>
<comment type="subunit">
    <text evidence="2">Heterooligomeric complex of about 850 to 900 kDa that forms two stacked rings, 12 to 16 nm in diameter.</text>
</comment>
<dbReference type="GO" id="GO:0140662">
    <property type="term" value="F:ATP-dependent protein folding chaperone"/>
    <property type="evidence" value="ECO:0007669"/>
    <property type="project" value="InterPro"/>
</dbReference>
<evidence type="ECO:0000256" key="3">
    <source>
        <dbReference type="ARBA" id="ARBA00023186"/>
    </source>
</evidence>
<dbReference type="PANTHER" id="PTHR45633">
    <property type="entry name" value="60 KDA HEAT SHOCK PROTEIN, MITOCHONDRIAL"/>
    <property type="match status" value="1"/>
</dbReference>
<dbReference type="SUPFAM" id="SSF48592">
    <property type="entry name" value="GroEL equatorial domain-like"/>
    <property type="match status" value="1"/>
</dbReference>
<evidence type="ECO:0000313" key="7">
    <source>
        <dbReference type="Proteomes" id="UP000187209"/>
    </source>
</evidence>
<dbReference type="Gene3D" id="1.10.560.10">
    <property type="entry name" value="GroEL-like equatorial domain"/>
    <property type="match status" value="1"/>
</dbReference>
<sequence>MKLLRSSAQRLFSFKNVDIKFHQDSRLAIFKGISRLNDAVKITLGPKGSNVALEYELGPPKITKDGVTVAKHIEFLNAWEDVGAKIIKFPANESNVHAGDGTTTATILTTHILAEGLKQLEKGYHPVLVKEGLVKAAEIVDKYLQEKSIPVTSESELNSICNIACNNDKKMADLILHGILTTGRDGAFLVEEGNSLEDRLTVTIIKVSDGFIVQRGLASEMFSLTESELKLENPLVLVGSYRFHELSSILSILDYAKKNNRSLLIAGEDIDKEVLSTLILNKEKSELNCCAINFPGENNYMFLEDLAGFTGAKLINPHTIQDLSPEYLGSCGRVHVDNMKSTFIQGHGDLSVRKAQIRSEMAEETDSMTLSVLKERLQRLSGKMAVFEIGLLGGKIAMAERRDRIIDSLNSVKTAVKEGFLPGGGIALYNSSKILSKVRYNNEHDIGIRILQEALKVPLSLIARTSSLGISSIDTIWSSQDEEFGIDANKGIFCNVVDNGIIDSTGVIRQAVRTAVSVSQMILATSAVIVKSKRYVPTKLKGYKKEIF</sequence>
<evidence type="ECO:0000256" key="4">
    <source>
        <dbReference type="ARBA" id="ARBA00024677"/>
    </source>
</evidence>
<dbReference type="Pfam" id="PF00118">
    <property type="entry name" value="Cpn60_TCP1"/>
    <property type="match status" value="1"/>
</dbReference>
<protein>
    <submittedName>
        <fullName evidence="6">Uncharacterized protein</fullName>
    </submittedName>
</protein>
<evidence type="ECO:0000256" key="2">
    <source>
        <dbReference type="ARBA" id="ARBA00011531"/>
    </source>
</evidence>
<keyword evidence="3" id="KW-0143">Chaperone</keyword>
<keyword evidence="7" id="KW-1185">Reference proteome</keyword>
<dbReference type="EMBL" id="MPUH01000163">
    <property type="protein sequence ID" value="OMJ87973.1"/>
    <property type="molecule type" value="Genomic_DNA"/>
</dbReference>
<dbReference type="GO" id="GO:0005524">
    <property type="term" value="F:ATP binding"/>
    <property type="evidence" value="ECO:0007669"/>
    <property type="project" value="InterPro"/>
</dbReference>
<comment type="similarity">
    <text evidence="1 5">Belongs to the chaperonin (HSP60) family.</text>
</comment>
<evidence type="ECO:0000313" key="6">
    <source>
        <dbReference type="EMBL" id="OMJ87973.1"/>
    </source>
</evidence>
<dbReference type="OrthoDB" id="1733909at2759"/>
<dbReference type="AlphaFoldDB" id="A0A1R2CG45"/>
<dbReference type="PRINTS" id="PR00298">
    <property type="entry name" value="CHAPERONIN60"/>
</dbReference>
<proteinExistence type="inferred from homology"/>
<accession>A0A1R2CG45</accession>
<dbReference type="InterPro" id="IPR001844">
    <property type="entry name" value="Cpn60/GroEL"/>
</dbReference>
<dbReference type="SMR" id="A0A1R2CG45"/>
<evidence type="ECO:0000256" key="1">
    <source>
        <dbReference type="ARBA" id="ARBA00006607"/>
    </source>
</evidence>
<reference evidence="6 7" key="1">
    <citation type="submission" date="2016-11" db="EMBL/GenBank/DDBJ databases">
        <title>The macronuclear genome of Stentor coeruleus: a giant cell with tiny introns.</title>
        <authorList>
            <person name="Slabodnick M."/>
            <person name="Ruby J.G."/>
            <person name="Reiff S.B."/>
            <person name="Swart E.C."/>
            <person name="Gosai S."/>
            <person name="Prabakaran S."/>
            <person name="Witkowska E."/>
            <person name="Larue G.E."/>
            <person name="Fisher S."/>
            <person name="Freeman R.M."/>
            <person name="Gunawardena J."/>
            <person name="Chu W."/>
            <person name="Stover N.A."/>
            <person name="Gregory B.D."/>
            <person name="Nowacki M."/>
            <person name="Derisi J."/>
            <person name="Roy S.W."/>
            <person name="Marshall W.F."/>
            <person name="Sood P."/>
        </authorList>
    </citation>
    <scope>NUCLEOTIDE SEQUENCE [LARGE SCALE GENOMIC DNA]</scope>
    <source>
        <strain evidence="6">WM001</strain>
    </source>
</reference>
<dbReference type="InterPro" id="IPR027410">
    <property type="entry name" value="TCP-1-like_intermed_sf"/>
</dbReference>
<dbReference type="GO" id="GO:0042026">
    <property type="term" value="P:protein refolding"/>
    <property type="evidence" value="ECO:0007669"/>
    <property type="project" value="InterPro"/>
</dbReference>